<comment type="caution">
    <text evidence="2">The sequence shown here is derived from an EMBL/GenBank/DDBJ whole genome shotgun (WGS) entry which is preliminary data.</text>
</comment>
<evidence type="ECO:0000256" key="1">
    <source>
        <dbReference type="SAM" id="MobiDB-lite"/>
    </source>
</evidence>
<feature type="compositionally biased region" description="Polar residues" evidence="1">
    <location>
        <begin position="265"/>
        <end position="290"/>
    </location>
</feature>
<dbReference type="SUPFAM" id="SSF52047">
    <property type="entry name" value="RNI-like"/>
    <property type="match status" value="1"/>
</dbReference>
<dbReference type="Gene3D" id="3.80.10.10">
    <property type="entry name" value="Ribonuclease Inhibitor"/>
    <property type="match status" value="1"/>
</dbReference>
<organism evidence="2 3">
    <name type="scientific">Entomortierella chlamydospora</name>
    <dbReference type="NCBI Taxonomy" id="101097"/>
    <lineage>
        <taxon>Eukaryota</taxon>
        <taxon>Fungi</taxon>
        <taxon>Fungi incertae sedis</taxon>
        <taxon>Mucoromycota</taxon>
        <taxon>Mortierellomycotina</taxon>
        <taxon>Mortierellomycetes</taxon>
        <taxon>Mortierellales</taxon>
        <taxon>Mortierellaceae</taxon>
        <taxon>Entomortierella</taxon>
    </lineage>
</organism>
<dbReference type="Proteomes" id="UP000703661">
    <property type="component" value="Unassembled WGS sequence"/>
</dbReference>
<dbReference type="AlphaFoldDB" id="A0A9P6MMA7"/>
<dbReference type="EMBL" id="JAAAID010002241">
    <property type="protein sequence ID" value="KAG0007662.1"/>
    <property type="molecule type" value="Genomic_DNA"/>
</dbReference>
<dbReference type="InterPro" id="IPR032675">
    <property type="entry name" value="LRR_dom_sf"/>
</dbReference>
<protein>
    <submittedName>
        <fullName evidence="2">Uncharacterized protein</fullName>
    </submittedName>
</protein>
<keyword evidence="3" id="KW-1185">Reference proteome</keyword>
<feature type="region of interest" description="Disordered" evidence="1">
    <location>
        <begin position="252"/>
        <end position="317"/>
    </location>
</feature>
<accession>A0A9P6MMA7</accession>
<reference evidence="2" key="1">
    <citation type="journal article" date="2020" name="Fungal Divers.">
        <title>Resolving the Mortierellaceae phylogeny through synthesis of multi-gene phylogenetics and phylogenomics.</title>
        <authorList>
            <person name="Vandepol N."/>
            <person name="Liber J."/>
            <person name="Desiro A."/>
            <person name="Na H."/>
            <person name="Kennedy M."/>
            <person name="Barry K."/>
            <person name="Grigoriev I.V."/>
            <person name="Miller A.N."/>
            <person name="O'Donnell K."/>
            <person name="Stajich J.E."/>
            <person name="Bonito G."/>
        </authorList>
    </citation>
    <scope>NUCLEOTIDE SEQUENCE</scope>
    <source>
        <strain evidence="2">NRRL 2769</strain>
    </source>
</reference>
<name>A0A9P6MMA7_9FUNG</name>
<evidence type="ECO:0000313" key="2">
    <source>
        <dbReference type="EMBL" id="KAG0007662.1"/>
    </source>
</evidence>
<evidence type="ECO:0000313" key="3">
    <source>
        <dbReference type="Proteomes" id="UP000703661"/>
    </source>
</evidence>
<proteinExistence type="predicted"/>
<sequence length="317" mass="35458">MELRRFLLTILPRQPTLTCLRIEDSLSWQKIDIKEILRVCGQSLLSLDCDSSVALHFDDSIQQGLQQHSTTESESCLENPDHPTITNASNGTIQSLKSQQLNSVYSLRVLRLHKTNLSDQELLRLVQECPQLEELYLHQESGALTGGYHTSPFSITFLNSNTSTTSEAAAATAGPPAGYHQWNWSTEFVAELSKSCPNLVRLYLSPGCFQSLPEEVILKVLNAFPRLHILGTPFSQLGDQAMEEILRTRTKTKTGARTAVEPRTESTLPTTAVSLSPRNSESLRYLTTVQVADKEEKGDEEEEEEEEGKEEKKRILA</sequence>
<gene>
    <name evidence="2" type="ORF">BGZ80_004393</name>
</gene>
<feature type="compositionally biased region" description="Acidic residues" evidence="1">
    <location>
        <begin position="298"/>
        <end position="308"/>
    </location>
</feature>